<organism evidence="2 3">
    <name type="scientific">Rubidibacter lacunae KORDI 51-2</name>
    <dbReference type="NCBI Taxonomy" id="582515"/>
    <lineage>
        <taxon>Bacteria</taxon>
        <taxon>Bacillati</taxon>
        <taxon>Cyanobacteriota</taxon>
        <taxon>Cyanophyceae</taxon>
        <taxon>Oscillatoriophycideae</taxon>
        <taxon>Chroococcales</taxon>
        <taxon>Aphanothecaceae</taxon>
        <taxon>Rubidibacter</taxon>
    </lineage>
</organism>
<feature type="transmembrane region" description="Helical" evidence="1">
    <location>
        <begin position="427"/>
        <end position="448"/>
    </location>
</feature>
<dbReference type="Proteomes" id="UP000016960">
    <property type="component" value="Unassembled WGS sequence"/>
</dbReference>
<feature type="transmembrane region" description="Helical" evidence="1">
    <location>
        <begin position="282"/>
        <end position="300"/>
    </location>
</feature>
<feature type="transmembrane region" description="Helical" evidence="1">
    <location>
        <begin position="190"/>
        <end position="211"/>
    </location>
</feature>
<dbReference type="EMBL" id="ASSJ01000017">
    <property type="protein sequence ID" value="ERN42447.1"/>
    <property type="molecule type" value="Genomic_DNA"/>
</dbReference>
<dbReference type="SUPFAM" id="SSF103473">
    <property type="entry name" value="MFS general substrate transporter"/>
    <property type="match status" value="1"/>
</dbReference>
<dbReference type="FunCoup" id="U5DNJ9">
    <property type="interactions" value="74"/>
</dbReference>
<feature type="transmembrane region" description="Helical" evidence="1">
    <location>
        <begin position="312"/>
        <end position="330"/>
    </location>
</feature>
<keyword evidence="3" id="KW-1185">Reference proteome</keyword>
<dbReference type="Gene3D" id="1.20.1250.20">
    <property type="entry name" value="MFS general substrate transporter like domains"/>
    <property type="match status" value="1"/>
</dbReference>
<protein>
    <submittedName>
        <fullName evidence="2">Na+/melibiose symporter</fullName>
    </submittedName>
</protein>
<evidence type="ECO:0000256" key="1">
    <source>
        <dbReference type="SAM" id="Phobius"/>
    </source>
</evidence>
<sequence>MSQDTVLKTVVPLGIKTKLGYGIGEIGKEIPSSIIVFFLLFFLTNVAGLSPGWAGSVLLVGKVWDAVNDPLVGWLSDRTRSRWGRRFSWMMCGAFPLGLSFWLLWLVPPLTGQGQLAIYYSGVMILFFAALTAVAIPHSTLAAELTQTYDERTQLVSFKAAFSIGSSILGLVIAQIIFATVTDVSRRYVLMGGIFGAIVIVAVYACVWATYDRFWQLQSARVDVNKITPRSSIVQQLRAILRLKPFLYIMGVYLCSWLGLQTTAAILPYFVIDWMELPDRHFTQMVLVVQGTALLMMFVWSPVGQRIGKREIYCLGIPLTVAAQIGLFFLRPDQIFWMYALGAMAGIGLATAYLVPWSMLPDAIDLDELQTGQRREGMFCALLVQLQKLGTALAIFLVGKTLEAAGYVARSGGDDLVLSQPDSALTAIRWILGPLPAIVLSAGIYFAVGYPITRQVHDSIVLKLHARRERSGSA</sequence>
<feature type="transmembrane region" description="Helical" evidence="1">
    <location>
        <begin position="117"/>
        <end position="136"/>
    </location>
</feature>
<dbReference type="InterPro" id="IPR039672">
    <property type="entry name" value="MFS_2"/>
</dbReference>
<feature type="transmembrane region" description="Helical" evidence="1">
    <location>
        <begin position="377"/>
        <end position="398"/>
    </location>
</feature>
<dbReference type="OrthoDB" id="9764596at2"/>
<gene>
    <name evidence="2" type="ORF">KR51_00007540</name>
</gene>
<dbReference type="PANTHER" id="PTHR11328">
    <property type="entry name" value="MAJOR FACILITATOR SUPERFAMILY DOMAIN-CONTAINING PROTEIN"/>
    <property type="match status" value="1"/>
</dbReference>
<dbReference type="GO" id="GO:0015293">
    <property type="term" value="F:symporter activity"/>
    <property type="evidence" value="ECO:0007669"/>
    <property type="project" value="InterPro"/>
</dbReference>
<dbReference type="eggNOG" id="COG2211">
    <property type="taxonomic scope" value="Bacteria"/>
</dbReference>
<dbReference type="RefSeq" id="WP_022604843.1">
    <property type="nucleotide sequence ID" value="NZ_ASSJ01000017.1"/>
</dbReference>
<feature type="transmembrane region" description="Helical" evidence="1">
    <location>
        <begin position="336"/>
        <end position="356"/>
    </location>
</feature>
<proteinExistence type="predicted"/>
<keyword evidence="1" id="KW-0812">Transmembrane</keyword>
<dbReference type="GO" id="GO:0005886">
    <property type="term" value="C:plasma membrane"/>
    <property type="evidence" value="ECO:0007669"/>
    <property type="project" value="TreeGrafter"/>
</dbReference>
<dbReference type="InterPro" id="IPR036259">
    <property type="entry name" value="MFS_trans_sf"/>
</dbReference>
<feature type="transmembrane region" description="Helical" evidence="1">
    <location>
        <begin position="156"/>
        <end position="178"/>
    </location>
</feature>
<comment type="caution">
    <text evidence="2">The sequence shown here is derived from an EMBL/GenBank/DDBJ whole genome shotgun (WGS) entry which is preliminary data.</text>
</comment>
<feature type="transmembrane region" description="Helical" evidence="1">
    <location>
        <begin position="87"/>
        <end position="105"/>
    </location>
</feature>
<accession>U5DNJ9</accession>
<evidence type="ECO:0000313" key="2">
    <source>
        <dbReference type="EMBL" id="ERN42447.1"/>
    </source>
</evidence>
<dbReference type="Pfam" id="PF13347">
    <property type="entry name" value="MFS_2"/>
    <property type="match status" value="1"/>
</dbReference>
<name>U5DNJ9_9CHRO</name>
<feature type="transmembrane region" description="Helical" evidence="1">
    <location>
        <begin position="34"/>
        <end position="60"/>
    </location>
</feature>
<dbReference type="STRING" id="582515.KR51_00007540"/>
<evidence type="ECO:0000313" key="3">
    <source>
        <dbReference type="Proteomes" id="UP000016960"/>
    </source>
</evidence>
<dbReference type="CDD" id="cd17332">
    <property type="entry name" value="MFS_MelB_like"/>
    <property type="match status" value="1"/>
</dbReference>
<dbReference type="GO" id="GO:0008643">
    <property type="term" value="P:carbohydrate transport"/>
    <property type="evidence" value="ECO:0007669"/>
    <property type="project" value="InterPro"/>
</dbReference>
<dbReference type="PANTHER" id="PTHR11328:SF24">
    <property type="entry name" value="MAJOR FACILITATOR SUPERFAMILY (MFS) PROFILE DOMAIN-CONTAINING PROTEIN"/>
    <property type="match status" value="1"/>
</dbReference>
<dbReference type="PATRIC" id="fig|582515.4.peg.834"/>
<dbReference type="InParanoid" id="U5DNJ9"/>
<keyword evidence="1" id="KW-0472">Membrane</keyword>
<dbReference type="AlphaFoldDB" id="U5DNJ9"/>
<feature type="transmembrane region" description="Helical" evidence="1">
    <location>
        <begin position="246"/>
        <end position="270"/>
    </location>
</feature>
<keyword evidence="1" id="KW-1133">Transmembrane helix</keyword>
<reference evidence="2 3" key="1">
    <citation type="submission" date="2013-05" db="EMBL/GenBank/DDBJ databases">
        <title>Draft genome sequence of Rubidibacter lacunae KORDI 51-2.</title>
        <authorList>
            <person name="Choi D.H."/>
            <person name="Noh J.H."/>
            <person name="Kwon K.-K."/>
            <person name="Lee J.-H."/>
            <person name="Ryu J.-Y."/>
        </authorList>
    </citation>
    <scope>NUCLEOTIDE SEQUENCE [LARGE SCALE GENOMIC DNA]</scope>
    <source>
        <strain evidence="2 3">KORDI 51-2</strain>
    </source>
</reference>